<feature type="transmembrane region" description="Helical" evidence="2">
    <location>
        <begin position="43"/>
        <end position="68"/>
    </location>
</feature>
<dbReference type="EMBL" id="VDLX02000002">
    <property type="protein sequence ID" value="KAB8196547.1"/>
    <property type="molecule type" value="Genomic_DNA"/>
</dbReference>
<feature type="domain" description="ORC1/DEAH AAA+ ATPase" evidence="3">
    <location>
        <begin position="129"/>
        <end position="258"/>
    </location>
</feature>
<reference evidence="4 5" key="1">
    <citation type="submission" date="2019-10" db="EMBL/GenBank/DDBJ databases">
        <title>Nonomuraea sp. nov., isolated from Phyllanthus amarus.</title>
        <authorList>
            <person name="Klykleung N."/>
            <person name="Tanasupawat S."/>
        </authorList>
    </citation>
    <scope>NUCLEOTIDE SEQUENCE [LARGE SCALE GENOMIC DNA]</scope>
    <source>
        <strain evidence="4 5">PA1-10</strain>
    </source>
</reference>
<dbReference type="RefSeq" id="WP_139629608.1">
    <property type="nucleotide sequence ID" value="NZ_VDLX02000002.1"/>
</dbReference>
<dbReference type="AlphaFoldDB" id="A0A5C4WSC1"/>
<dbReference type="SUPFAM" id="SSF52540">
    <property type="entry name" value="P-loop containing nucleoside triphosphate hydrolases"/>
    <property type="match status" value="1"/>
</dbReference>
<evidence type="ECO:0000259" key="3">
    <source>
        <dbReference type="Pfam" id="PF13401"/>
    </source>
</evidence>
<keyword evidence="2" id="KW-1133">Transmembrane helix</keyword>
<sequence>MGKQGKLWLLSTIAFLVAFVVLGSSAGWWPILADKSNVAWAESVGWLAGIVSAIVSIVGLYISIYTLVIDRRERARGTSAEREQQPPQTDQPPATGAPPLETAARITGIVDREDELPLLRTRLTKGPWGIVIVTGALGVGKTRLVNQVLDELGNAPGGPRIFRHEAVPGLGIDVHVLVADIETLLDDEAVRWPDVIDGAPAERLRASLDELPDTPAVIVIDRAEHLLDPATHELNDPELGEVFEVLATEQHHIAVVLVTRDMPKSAARGTWAQGQPAIRVGELTRTFFRAFVKSLTTQPGVVRKLVRHHALFRGNLRLVELACVLARSPQFGLHKLSDGLERLKGPQELPRFLVENLTAGLDTWERSALAALDAYGTAVDAAAVRELLPEPEPGKKPRLDEVRDILAGLADKRVADETRDGQYRIALSEEERAWAGLPGEDGPVDEQTKDLLIRAAKELARRRVTPPRTAGDLSLHFAGLRALTRAGRPQLAYNRIEDIDGELRKRHCAFLLREPREKLRGKLEKHDPEREMDNDNALGEIYASSGDFARAGAAYGRALHLANTRRDVPRRTLIRANFAAAYWWNRDARHAYDYYGLARDDHGELAGTDRQAYLRLLPLRMGTLEGLADCHRHWGEYDEALQCARDALAVPASDDYPGTPEAREFALSRSVVIGMKTAGWYAELGDREAAEQAVQATKERLNGHDEDWLRSRYENGLASVQLDRDVEEAMRSAQKAVELARKYTDPVILLQARTTLCQAYLAKGDLENAARQIESAARYRHVGRPLLTPALQALVSMAGAGRGGDDGGKAVALFHWLFHETTKRIRRDEHDVTAWDFKGFAICGLRLNGQGSLDEAVTAFQTARATTRRPTTTRRATPGLVDRLLFLLDRLGACAQTPERLLPVVDALSTARARAHEA</sequence>
<dbReference type="InterPro" id="IPR011990">
    <property type="entry name" value="TPR-like_helical_dom_sf"/>
</dbReference>
<feature type="transmembrane region" description="Helical" evidence="2">
    <location>
        <begin position="7"/>
        <end position="31"/>
    </location>
</feature>
<evidence type="ECO:0000313" key="4">
    <source>
        <dbReference type="EMBL" id="KAB8196547.1"/>
    </source>
</evidence>
<dbReference type="Pfam" id="PF13401">
    <property type="entry name" value="AAA_22"/>
    <property type="match status" value="1"/>
</dbReference>
<accession>A0A5C4WSC1</accession>
<name>A0A5C4WSC1_9ACTN</name>
<evidence type="ECO:0000256" key="1">
    <source>
        <dbReference type="SAM" id="MobiDB-lite"/>
    </source>
</evidence>
<evidence type="ECO:0000313" key="5">
    <source>
        <dbReference type="Proteomes" id="UP000312512"/>
    </source>
</evidence>
<protein>
    <recommendedName>
        <fullName evidence="3">ORC1/DEAH AAA+ ATPase domain-containing protein</fullName>
    </recommendedName>
</protein>
<organism evidence="4 5">
    <name type="scientific">Nonomuraea phyllanthi</name>
    <dbReference type="NCBI Taxonomy" id="2219224"/>
    <lineage>
        <taxon>Bacteria</taxon>
        <taxon>Bacillati</taxon>
        <taxon>Actinomycetota</taxon>
        <taxon>Actinomycetes</taxon>
        <taxon>Streptosporangiales</taxon>
        <taxon>Streptosporangiaceae</taxon>
        <taxon>Nonomuraea</taxon>
    </lineage>
</organism>
<keyword evidence="5" id="KW-1185">Reference proteome</keyword>
<dbReference type="SUPFAM" id="SSF48452">
    <property type="entry name" value="TPR-like"/>
    <property type="match status" value="1"/>
</dbReference>
<comment type="caution">
    <text evidence="4">The sequence shown here is derived from an EMBL/GenBank/DDBJ whole genome shotgun (WGS) entry which is preliminary data.</text>
</comment>
<feature type="region of interest" description="Disordered" evidence="1">
    <location>
        <begin position="76"/>
        <end position="100"/>
    </location>
</feature>
<feature type="compositionally biased region" description="Low complexity" evidence="1">
    <location>
        <begin position="85"/>
        <end position="99"/>
    </location>
</feature>
<dbReference type="Gene3D" id="3.40.50.300">
    <property type="entry name" value="P-loop containing nucleotide triphosphate hydrolases"/>
    <property type="match status" value="1"/>
</dbReference>
<dbReference type="Proteomes" id="UP000312512">
    <property type="component" value="Unassembled WGS sequence"/>
</dbReference>
<proteinExistence type="predicted"/>
<dbReference type="InterPro" id="IPR027417">
    <property type="entry name" value="P-loop_NTPase"/>
</dbReference>
<keyword evidence="2" id="KW-0472">Membrane</keyword>
<keyword evidence="2" id="KW-0812">Transmembrane</keyword>
<dbReference type="InterPro" id="IPR049945">
    <property type="entry name" value="AAA_22"/>
</dbReference>
<gene>
    <name evidence="4" type="ORF">FH608_007400</name>
</gene>
<dbReference type="OrthoDB" id="4349880at2"/>
<dbReference type="Gene3D" id="1.25.40.10">
    <property type="entry name" value="Tetratricopeptide repeat domain"/>
    <property type="match status" value="2"/>
</dbReference>
<evidence type="ECO:0000256" key="2">
    <source>
        <dbReference type="SAM" id="Phobius"/>
    </source>
</evidence>